<dbReference type="Proteomes" id="UP000664779">
    <property type="component" value="Unassembled WGS sequence"/>
</dbReference>
<dbReference type="RefSeq" id="WP_206944027.1">
    <property type="nucleotide sequence ID" value="NZ_JAFLNF010000009.1"/>
</dbReference>
<dbReference type="Pfam" id="PF14384">
    <property type="entry name" value="BrnA_antitoxin"/>
    <property type="match status" value="1"/>
</dbReference>
<gene>
    <name evidence="1" type="ORF">J0X15_18450</name>
</gene>
<protein>
    <submittedName>
        <fullName evidence="1">BrnA antitoxin family protein</fullName>
    </submittedName>
</protein>
<name>A0A939ER72_9HYPH</name>
<dbReference type="InterPro" id="IPR025528">
    <property type="entry name" value="BrnA_antitoxin"/>
</dbReference>
<reference evidence="1" key="1">
    <citation type="submission" date="2021-03" db="EMBL/GenBank/DDBJ databases">
        <title>Roseibium sp. CAU 1637 isolated from Incheon.</title>
        <authorList>
            <person name="Kim W."/>
        </authorList>
    </citation>
    <scope>NUCLEOTIDE SEQUENCE</scope>
    <source>
        <strain evidence="1">CAU 1637</strain>
    </source>
</reference>
<evidence type="ECO:0000313" key="1">
    <source>
        <dbReference type="EMBL" id="MBO0347216.1"/>
    </source>
</evidence>
<keyword evidence="2" id="KW-1185">Reference proteome</keyword>
<organism evidence="1 2">
    <name type="scientific">Roseibium limicola</name>
    <dbReference type="NCBI Taxonomy" id="2816037"/>
    <lineage>
        <taxon>Bacteria</taxon>
        <taxon>Pseudomonadati</taxon>
        <taxon>Pseudomonadota</taxon>
        <taxon>Alphaproteobacteria</taxon>
        <taxon>Hyphomicrobiales</taxon>
        <taxon>Stappiaceae</taxon>
        <taxon>Roseibium</taxon>
    </lineage>
</organism>
<dbReference type="AlphaFoldDB" id="A0A939ER72"/>
<accession>A0A939ER72</accession>
<comment type="caution">
    <text evidence="1">The sequence shown here is derived from an EMBL/GenBank/DDBJ whole genome shotgun (WGS) entry which is preliminary data.</text>
</comment>
<sequence length="79" mass="8711">MAYPPRRHTSAIDTAEALFKKATTKPIDVASRMQKPVIPVGKESVSLRLDNEVLAHFQDEGPGWQDRINAALRKAAGLE</sequence>
<proteinExistence type="predicted"/>
<evidence type="ECO:0000313" key="2">
    <source>
        <dbReference type="Proteomes" id="UP000664779"/>
    </source>
</evidence>
<dbReference type="EMBL" id="JAFLNF010000009">
    <property type="protein sequence ID" value="MBO0347216.1"/>
    <property type="molecule type" value="Genomic_DNA"/>
</dbReference>